<dbReference type="OrthoDB" id="43195at2"/>
<accession>A0A0H4R082</accession>
<proteinExistence type="predicted"/>
<dbReference type="InterPro" id="IPR010982">
    <property type="entry name" value="Lambda_DNA-bd_dom_sf"/>
</dbReference>
<keyword evidence="3" id="KW-0804">Transcription</keyword>
<evidence type="ECO:0000313" key="5">
    <source>
        <dbReference type="EMBL" id="AKP67115.1"/>
    </source>
</evidence>
<sequence>MATTLKDIANKVGVSLATVSRVLNYDQTLSVSDETRQNIFKVADDLNYSKSKPRSSSSVARKKLAIIQWYSESKEQDDLYYMSIRMGIERQGQARQFDVTRIFQNDTGQLDADVDAIIAIGKFSPEQVQSMNELSDKIVFVDDDQFAAGFDSVLTDFKFSVEHVIDYFWNRGIHDIGMIHGLERTTDQLLEVKDQRMYAFRDAMEKRKAYNSKWVFQGDYTSQSGYRMMKEAIDKLGDDLPHAFFVANDPMAAGALKALQAAKIKVPERVKLFSFNNTSLASFVYPELSSVNVETELMGETAVNLVVSQLSTGRQVPQRIEIGTRLVERDSTK</sequence>
<dbReference type="PATRIC" id="fig|1007676.4.peg.1171"/>
<evidence type="ECO:0000313" key="6">
    <source>
        <dbReference type="Proteomes" id="UP000036106"/>
    </source>
</evidence>
<evidence type="ECO:0000256" key="1">
    <source>
        <dbReference type="ARBA" id="ARBA00023015"/>
    </source>
</evidence>
<protein>
    <submittedName>
        <fullName evidence="5">LacI family transcriptional regulator</fullName>
    </submittedName>
</protein>
<organism evidence="5 6">
    <name type="scientific">Companilactobacillus ginsenosidimutans</name>
    <dbReference type="NCBI Taxonomy" id="1007676"/>
    <lineage>
        <taxon>Bacteria</taxon>
        <taxon>Bacillati</taxon>
        <taxon>Bacillota</taxon>
        <taxon>Bacilli</taxon>
        <taxon>Lactobacillales</taxon>
        <taxon>Lactobacillaceae</taxon>
        <taxon>Companilactobacillus</taxon>
    </lineage>
</organism>
<dbReference type="PRINTS" id="PR00036">
    <property type="entry name" value="HTHLACI"/>
</dbReference>
<reference evidence="6" key="1">
    <citation type="submission" date="2015-07" db="EMBL/GenBank/DDBJ databases">
        <title>Lactobacillus ginsenosidimutans/EMML 3141/ whole genome sequencing.</title>
        <authorList>
            <person name="Kim M.K."/>
            <person name="Im W.-T."/>
            <person name="Srinivasan S."/>
            <person name="Lee J.-J."/>
        </authorList>
    </citation>
    <scope>NUCLEOTIDE SEQUENCE [LARGE SCALE GENOMIC DNA]</scope>
    <source>
        <strain evidence="6">EMML 3041</strain>
    </source>
</reference>
<evidence type="ECO:0000256" key="2">
    <source>
        <dbReference type="ARBA" id="ARBA00023125"/>
    </source>
</evidence>
<dbReference type="SMART" id="SM00354">
    <property type="entry name" value="HTH_LACI"/>
    <property type="match status" value="1"/>
</dbReference>
<dbReference type="KEGG" id="lgn:ABM34_05905"/>
<name>A0A0H4R082_9LACO</name>
<keyword evidence="2" id="KW-0238">DNA-binding</keyword>
<dbReference type="RefSeq" id="WP_048704217.1">
    <property type="nucleotide sequence ID" value="NZ_CP012034.1"/>
</dbReference>
<dbReference type="AlphaFoldDB" id="A0A0H4R082"/>
<evidence type="ECO:0000259" key="4">
    <source>
        <dbReference type="PROSITE" id="PS50932"/>
    </source>
</evidence>
<dbReference type="PROSITE" id="PS00356">
    <property type="entry name" value="HTH_LACI_1"/>
    <property type="match status" value="1"/>
</dbReference>
<keyword evidence="1" id="KW-0805">Transcription regulation</keyword>
<dbReference type="SUPFAM" id="SSF47413">
    <property type="entry name" value="lambda repressor-like DNA-binding domains"/>
    <property type="match status" value="1"/>
</dbReference>
<dbReference type="CDD" id="cd01544">
    <property type="entry name" value="PBP1_GalR"/>
    <property type="match status" value="1"/>
</dbReference>
<feature type="domain" description="HTH lacI-type" evidence="4">
    <location>
        <begin position="3"/>
        <end position="59"/>
    </location>
</feature>
<dbReference type="PROSITE" id="PS50932">
    <property type="entry name" value="HTH_LACI_2"/>
    <property type="match status" value="1"/>
</dbReference>
<dbReference type="SUPFAM" id="SSF53822">
    <property type="entry name" value="Periplasmic binding protein-like I"/>
    <property type="match status" value="1"/>
</dbReference>
<dbReference type="PANTHER" id="PTHR30146">
    <property type="entry name" value="LACI-RELATED TRANSCRIPTIONAL REPRESSOR"/>
    <property type="match status" value="1"/>
</dbReference>
<dbReference type="EMBL" id="CP012034">
    <property type="protein sequence ID" value="AKP67115.1"/>
    <property type="molecule type" value="Genomic_DNA"/>
</dbReference>
<dbReference type="GO" id="GO:0003700">
    <property type="term" value="F:DNA-binding transcription factor activity"/>
    <property type="evidence" value="ECO:0007669"/>
    <property type="project" value="TreeGrafter"/>
</dbReference>
<dbReference type="PANTHER" id="PTHR30146:SF149">
    <property type="entry name" value="HTH-TYPE TRANSCRIPTIONAL REGULATOR EBGR"/>
    <property type="match status" value="1"/>
</dbReference>
<dbReference type="CDD" id="cd01392">
    <property type="entry name" value="HTH_LacI"/>
    <property type="match status" value="1"/>
</dbReference>
<dbReference type="Pfam" id="PF00356">
    <property type="entry name" value="LacI"/>
    <property type="match status" value="1"/>
</dbReference>
<dbReference type="Gene3D" id="1.10.260.40">
    <property type="entry name" value="lambda repressor-like DNA-binding domains"/>
    <property type="match status" value="1"/>
</dbReference>
<evidence type="ECO:0000256" key="3">
    <source>
        <dbReference type="ARBA" id="ARBA00023163"/>
    </source>
</evidence>
<keyword evidence="6" id="KW-1185">Reference proteome</keyword>
<dbReference type="InterPro" id="IPR046335">
    <property type="entry name" value="LacI/GalR-like_sensor"/>
</dbReference>
<dbReference type="InterPro" id="IPR028082">
    <property type="entry name" value="Peripla_BP_I"/>
</dbReference>
<dbReference type="GO" id="GO:0000976">
    <property type="term" value="F:transcription cis-regulatory region binding"/>
    <property type="evidence" value="ECO:0007669"/>
    <property type="project" value="TreeGrafter"/>
</dbReference>
<dbReference type="Proteomes" id="UP000036106">
    <property type="component" value="Chromosome"/>
</dbReference>
<dbReference type="STRING" id="1007676.ABM34_05905"/>
<dbReference type="InterPro" id="IPR000843">
    <property type="entry name" value="HTH_LacI"/>
</dbReference>
<gene>
    <name evidence="5" type="ORF">ABM34_05905</name>
</gene>
<dbReference type="Gene3D" id="3.40.50.2300">
    <property type="match status" value="2"/>
</dbReference>
<dbReference type="Pfam" id="PF13377">
    <property type="entry name" value="Peripla_BP_3"/>
    <property type="match status" value="1"/>
</dbReference>